<protein>
    <submittedName>
        <fullName evidence="3">Transglycosylase SLT domain-containing protein</fullName>
    </submittedName>
</protein>
<dbReference type="InterPro" id="IPR000189">
    <property type="entry name" value="Transglyc_AS"/>
</dbReference>
<keyword evidence="4" id="KW-1185">Reference proteome</keyword>
<evidence type="ECO:0000313" key="3">
    <source>
        <dbReference type="EMBL" id="WPU65381.1"/>
    </source>
</evidence>
<feature type="domain" description="Transglycosylase SLT" evidence="2">
    <location>
        <begin position="217"/>
        <end position="312"/>
    </location>
</feature>
<gene>
    <name evidence="3" type="ORF">SOO65_01320</name>
</gene>
<dbReference type="AlphaFoldDB" id="A0AAX4HQ60"/>
<dbReference type="EMBL" id="CP139487">
    <property type="protein sequence ID" value="WPU65381.1"/>
    <property type="molecule type" value="Genomic_DNA"/>
</dbReference>
<evidence type="ECO:0000256" key="1">
    <source>
        <dbReference type="ARBA" id="ARBA00007734"/>
    </source>
</evidence>
<organism evidence="3 4">
    <name type="scientific">Peredibacter starrii</name>
    <dbReference type="NCBI Taxonomy" id="28202"/>
    <lineage>
        <taxon>Bacteria</taxon>
        <taxon>Pseudomonadati</taxon>
        <taxon>Bdellovibrionota</taxon>
        <taxon>Bacteriovoracia</taxon>
        <taxon>Bacteriovoracales</taxon>
        <taxon>Bacteriovoracaceae</taxon>
        <taxon>Peredibacter</taxon>
    </lineage>
</organism>
<dbReference type="RefSeq" id="WP_321395740.1">
    <property type="nucleotide sequence ID" value="NZ_CP139487.1"/>
</dbReference>
<dbReference type="InterPro" id="IPR023346">
    <property type="entry name" value="Lysozyme-like_dom_sf"/>
</dbReference>
<dbReference type="Pfam" id="PF01464">
    <property type="entry name" value="SLT"/>
    <property type="match status" value="1"/>
</dbReference>
<dbReference type="KEGG" id="psti:SOO65_01320"/>
<dbReference type="GO" id="GO:0008933">
    <property type="term" value="F:peptidoglycan lytic transglycosylase activity"/>
    <property type="evidence" value="ECO:0007669"/>
    <property type="project" value="InterPro"/>
</dbReference>
<sequence length="454" mass="53273">MIIKYLLIAVCCVILVTASDPYFGTELSWRPVPKETEGDVREQLWMSTEAFRDYLDDHDDRVADVFKVTDYYYPNVHFWFLIYTQFESNQVVIHDKSNLNLIYKVLDFSELHRKDLPKNTLYVLQQKISQERLDDLEKELEDLAKEPYSLSSSAKDIYRVLKQANVELPIKKSDRSIFFNKLKHNLRTQTGQKNFIRDGVMRSLPYQHFLGKYFTDRNLPKELLAIPFLESSFNPKAHSKVNALGVWQFMPLIASYYVPKRTTHGDYRSNVGVASLAAGHLMSENFKIMKSWDLAVTAYNSGTKHLLKSKRELASNDVDLEDIIKHSDSQHFGFASKNFYSEFLALAHTLAYREELFSDLHEHDRPDVDEDLNFYMTKCSLRLPKELNEKMMDDVHFHNQHITELQTNLPKGYIITTKSILPKNKFYQVAYKDLLKMKPKDWERFLRNQSCSTR</sequence>
<dbReference type="GO" id="GO:0016020">
    <property type="term" value="C:membrane"/>
    <property type="evidence" value="ECO:0007669"/>
    <property type="project" value="InterPro"/>
</dbReference>
<dbReference type="Gene3D" id="1.10.530.10">
    <property type="match status" value="1"/>
</dbReference>
<dbReference type="Proteomes" id="UP001324634">
    <property type="component" value="Chromosome"/>
</dbReference>
<dbReference type="SUPFAM" id="SSF53955">
    <property type="entry name" value="Lysozyme-like"/>
    <property type="match status" value="1"/>
</dbReference>
<name>A0AAX4HQ60_9BACT</name>
<comment type="similarity">
    <text evidence="1">Belongs to the transglycosylase Slt family.</text>
</comment>
<evidence type="ECO:0000313" key="4">
    <source>
        <dbReference type="Proteomes" id="UP001324634"/>
    </source>
</evidence>
<evidence type="ECO:0000259" key="2">
    <source>
        <dbReference type="Pfam" id="PF01464"/>
    </source>
</evidence>
<reference evidence="3 4" key="1">
    <citation type="submission" date="2023-11" db="EMBL/GenBank/DDBJ databases">
        <title>Peredibacter starrii A3.12.</title>
        <authorList>
            <person name="Mitchell R.J."/>
        </authorList>
    </citation>
    <scope>NUCLEOTIDE SEQUENCE [LARGE SCALE GENOMIC DNA]</scope>
    <source>
        <strain evidence="3 4">A3.12</strain>
    </source>
</reference>
<proteinExistence type="inferred from homology"/>
<dbReference type="GO" id="GO:0000270">
    <property type="term" value="P:peptidoglycan metabolic process"/>
    <property type="evidence" value="ECO:0007669"/>
    <property type="project" value="InterPro"/>
</dbReference>
<accession>A0AAX4HQ60</accession>
<dbReference type="InterPro" id="IPR008258">
    <property type="entry name" value="Transglycosylase_SLT_dom_1"/>
</dbReference>
<dbReference type="PROSITE" id="PS00922">
    <property type="entry name" value="TRANSGLYCOSYLASE"/>
    <property type="match status" value="1"/>
</dbReference>